<dbReference type="SUPFAM" id="SSF141322">
    <property type="entry name" value="NfeD domain-like"/>
    <property type="match status" value="1"/>
</dbReference>
<dbReference type="PANTHER" id="PTHR33507">
    <property type="entry name" value="INNER MEMBRANE PROTEIN YBBJ"/>
    <property type="match status" value="1"/>
</dbReference>
<feature type="domain" description="NfeD-like C-terminal" evidence="6">
    <location>
        <begin position="90"/>
        <end position="145"/>
    </location>
</feature>
<evidence type="ECO:0000313" key="7">
    <source>
        <dbReference type="EMBL" id="GAA2483852.1"/>
    </source>
</evidence>
<evidence type="ECO:0000256" key="1">
    <source>
        <dbReference type="ARBA" id="ARBA00004141"/>
    </source>
</evidence>
<feature type="transmembrane region" description="Helical" evidence="5">
    <location>
        <begin position="56"/>
        <end position="74"/>
    </location>
</feature>
<keyword evidence="3 5" id="KW-1133">Transmembrane helix</keyword>
<sequence length="152" mass="15438">MGHVFEGHAWMVWLGVALVLVAIETVTVDFTFLMLAGGAVGASVAAAFGAPPAVQAVVAALVAVALLAIVRPWLKKRLAASTPQQLMGAAAHVGRSAVAIERVNPAGGRVKLAGETWSARTLGDDIEPGEEVVVDSIDGATAIVSRAHVVGA</sequence>
<comment type="subcellular location">
    <subcellularLocation>
        <location evidence="1">Membrane</location>
        <topology evidence="1">Multi-pass membrane protein</topology>
    </subcellularLocation>
</comment>
<keyword evidence="8" id="KW-1185">Reference proteome</keyword>
<gene>
    <name evidence="7" type="ORF">GCM10009858_22130</name>
</gene>
<name>A0ABN3LGZ8_9MICO</name>
<keyword evidence="2 5" id="KW-0812">Transmembrane</keyword>
<proteinExistence type="predicted"/>
<dbReference type="PANTHER" id="PTHR33507:SF3">
    <property type="entry name" value="INNER MEMBRANE PROTEIN YBBJ"/>
    <property type="match status" value="1"/>
</dbReference>
<dbReference type="InterPro" id="IPR052165">
    <property type="entry name" value="Membrane_assoc_protease"/>
</dbReference>
<evidence type="ECO:0000256" key="3">
    <source>
        <dbReference type="ARBA" id="ARBA00022989"/>
    </source>
</evidence>
<dbReference type="EMBL" id="BAAARE010000009">
    <property type="protein sequence ID" value="GAA2483852.1"/>
    <property type="molecule type" value="Genomic_DNA"/>
</dbReference>
<dbReference type="InterPro" id="IPR012340">
    <property type="entry name" value="NA-bd_OB-fold"/>
</dbReference>
<dbReference type="Proteomes" id="UP001500730">
    <property type="component" value="Unassembled WGS sequence"/>
</dbReference>
<dbReference type="Gene3D" id="2.40.50.140">
    <property type="entry name" value="Nucleic acid-binding proteins"/>
    <property type="match status" value="1"/>
</dbReference>
<comment type="caution">
    <text evidence="7">The sequence shown here is derived from an EMBL/GenBank/DDBJ whole genome shotgun (WGS) entry which is preliminary data.</text>
</comment>
<accession>A0ABN3LGZ8</accession>
<reference evidence="7 8" key="1">
    <citation type="journal article" date="2019" name="Int. J. Syst. Evol. Microbiol.">
        <title>The Global Catalogue of Microorganisms (GCM) 10K type strain sequencing project: providing services to taxonomists for standard genome sequencing and annotation.</title>
        <authorList>
            <consortium name="The Broad Institute Genomics Platform"/>
            <consortium name="The Broad Institute Genome Sequencing Center for Infectious Disease"/>
            <person name="Wu L."/>
            <person name="Ma J."/>
        </authorList>
    </citation>
    <scope>NUCLEOTIDE SEQUENCE [LARGE SCALE GENOMIC DNA]</scope>
    <source>
        <strain evidence="7 8">JCM 16259</strain>
    </source>
</reference>
<organism evidence="7 8">
    <name type="scientific">Terrabacter carboxydivorans</name>
    <dbReference type="NCBI Taxonomy" id="619730"/>
    <lineage>
        <taxon>Bacteria</taxon>
        <taxon>Bacillati</taxon>
        <taxon>Actinomycetota</taxon>
        <taxon>Actinomycetes</taxon>
        <taxon>Micrococcales</taxon>
        <taxon>Intrasporangiaceae</taxon>
        <taxon>Terrabacter</taxon>
    </lineage>
</organism>
<dbReference type="Pfam" id="PF01957">
    <property type="entry name" value="NfeD"/>
    <property type="match status" value="1"/>
</dbReference>
<evidence type="ECO:0000256" key="5">
    <source>
        <dbReference type="SAM" id="Phobius"/>
    </source>
</evidence>
<feature type="transmembrane region" description="Helical" evidence="5">
    <location>
        <begin position="6"/>
        <end position="23"/>
    </location>
</feature>
<keyword evidence="4 5" id="KW-0472">Membrane</keyword>
<evidence type="ECO:0000256" key="4">
    <source>
        <dbReference type="ARBA" id="ARBA00023136"/>
    </source>
</evidence>
<evidence type="ECO:0000256" key="2">
    <source>
        <dbReference type="ARBA" id="ARBA00022692"/>
    </source>
</evidence>
<evidence type="ECO:0000259" key="6">
    <source>
        <dbReference type="Pfam" id="PF01957"/>
    </source>
</evidence>
<dbReference type="InterPro" id="IPR002810">
    <property type="entry name" value="NfeD-like_C"/>
</dbReference>
<protein>
    <submittedName>
        <fullName evidence="7">NfeD family protein</fullName>
    </submittedName>
</protein>
<evidence type="ECO:0000313" key="8">
    <source>
        <dbReference type="Proteomes" id="UP001500730"/>
    </source>
</evidence>